<dbReference type="EMBL" id="PZQS01000003">
    <property type="protein sequence ID" value="PVD35094.1"/>
    <property type="molecule type" value="Genomic_DNA"/>
</dbReference>
<evidence type="ECO:0000313" key="3">
    <source>
        <dbReference type="Proteomes" id="UP000245119"/>
    </source>
</evidence>
<dbReference type="Proteomes" id="UP000245119">
    <property type="component" value="Linkage Group LG3"/>
</dbReference>
<accession>A0A2T7PNU4</accession>
<protein>
    <recommendedName>
        <fullName evidence="1">Methyltransferase domain-containing protein</fullName>
    </recommendedName>
</protein>
<proteinExistence type="predicted"/>
<dbReference type="PANTHER" id="PTHR32026">
    <property type="entry name" value="METHYLTRANSFERASE-LIKE PROTEIN 24"/>
    <property type="match status" value="1"/>
</dbReference>
<dbReference type="OrthoDB" id="10006218at2759"/>
<evidence type="ECO:0000313" key="2">
    <source>
        <dbReference type="EMBL" id="PVD35094.1"/>
    </source>
</evidence>
<dbReference type="Pfam" id="PF13383">
    <property type="entry name" value="Methyltransf_22"/>
    <property type="match status" value="2"/>
</dbReference>
<dbReference type="InterPro" id="IPR026913">
    <property type="entry name" value="METTL24"/>
</dbReference>
<keyword evidence="3" id="KW-1185">Reference proteome</keyword>
<comment type="caution">
    <text evidence="2">The sequence shown here is derived from an EMBL/GenBank/DDBJ whole genome shotgun (WGS) entry which is preliminary data.</text>
</comment>
<dbReference type="AlphaFoldDB" id="A0A2T7PNU4"/>
<reference evidence="2 3" key="1">
    <citation type="submission" date="2018-04" db="EMBL/GenBank/DDBJ databases">
        <title>The genome of golden apple snail Pomacea canaliculata provides insight into stress tolerance and invasive adaptation.</title>
        <authorList>
            <person name="Liu C."/>
            <person name="Liu B."/>
            <person name="Ren Y."/>
            <person name="Zhang Y."/>
            <person name="Wang H."/>
            <person name="Li S."/>
            <person name="Jiang F."/>
            <person name="Yin L."/>
            <person name="Zhang G."/>
            <person name="Qian W."/>
            <person name="Fan W."/>
        </authorList>
    </citation>
    <scope>NUCLEOTIDE SEQUENCE [LARGE SCALE GENOMIC DNA]</scope>
    <source>
        <strain evidence="2">SZHN2017</strain>
        <tissue evidence="2">Muscle</tissue>
    </source>
</reference>
<gene>
    <name evidence="2" type="ORF">C0Q70_06375</name>
</gene>
<evidence type="ECO:0000259" key="1">
    <source>
        <dbReference type="Pfam" id="PF13383"/>
    </source>
</evidence>
<name>A0A2T7PNU4_POMCA</name>
<dbReference type="PANTHER" id="PTHR32026:SF10">
    <property type="entry name" value="METHYLTRANSFERASE-LIKE PROTEIN 24-RELATED"/>
    <property type="match status" value="1"/>
</dbReference>
<organism evidence="2 3">
    <name type="scientific">Pomacea canaliculata</name>
    <name type="common">Golden apple snail</name>
    <dbReference type="NCBI Taxonomy" id="400727"/>
    <lineage>
        <taxon>Eukaryota</taxon>
        <taxon>Metazoa</taxon>
        <taxon>Spiralia</taxon>
        <taxon>Lophotrochozoa</taxon>
        <taxon>Mollusca</taxon>
        <taxon>Gastropoda</taxon>
        <taxon>Caenogastropoda</taxon>
        <taxon>Architaenioglossa</taxon>
        <taxon>Ampullarioidea</taxon>
        <taxon>Ampullariidae</taxon>
        <taxon>Pomacea</taxon>
    </lineage>
</organism>
<feature type="domain" description="Methyltransferase" evidence="1">
    <location>
        <begin position="24"/>
        <end position="167"/>
    </location>
</feature>
<dbReference type="InterPro" id="IPR025714">
    <property type="entry name" value="Methyltranfer_dom"/>
</dbReference>
<feature type="domain" description="Methyltransferase" evidence="1">
    <location>
        <begin position="224"/>
        <end position="395"/>
    </location>
</feature>
<sequence>MMSWVTSESFQTRACDSIDYDFRFDDAMANIGCTVYSFDPSMLDTPDHKRGDRVFFKRIGISDKDDDHFVPRVDEYVEKRRAVNGWPMRRLQTILDQLGHKKEQLTVLKMDIEGYEWDVTRDLLDSGILSSVPQFLVEWHLFKDFPPRERVPDAVETYFRLNDMGFQLFVTGIFYLGSATSLRMTAETFIPVLTGADKRALWTVPWWGRACDMESDWSRERYQCQDKRQMGNWPVCFDKNLIPQSNCLVYSFGIDYDFRFDDAMANIGCTVYSFDPSMLDTPDHKRGDRVFFKRMGISDKDDDHFVPRVDEYVEKRRAVNGWPMRRLQTILDQLGHKKEQLTVLKLDIEGYEWDVTRDLLDSGILSSVPQFLVEWHLFTDFPPRERVPDAVDTYFRF</sequence>